<comment type="caution">
    <text evidence="5">The sequence shown here is derived from an EMBL/GenBank/DDBJ whole genome shotgun (WGS) entry which is preliminary data.</text>
</comment>
<evidence type="ECO:0000259" key="4">
    <source>
        <dbReference type="PROSITE" id="PS50240"/>
    </source>
</evidence>
<dbReference type="EMBL" id="SEYY01000427">
    <property type="protein sequence ID" value="KAB7507291.1"/>
    <property type="molecule type" value="Genomic_DNA"/>
</dbReference>
<name>A0A5N5TMF6_9CRUS</name>
<dbReference type="InterPro" id="IPR018114">
    <property type="entry name" value="TRYPSIN_HIS"/>
</dbReference>
<dbReference type="GO" id="GO:0006508">
    <property type="term" value="P:proteolysis"/>
    <property type="evidence" value="ECO:0007669"/>
    <property type="project" value="UniProtKB-KW"/>
</dbReference>
<dbReference type="FunFam" id="2.40.10.10:FF:000072">
    <property type="entry name" value="CLIP-domain serine protease"/>
    <property type="match status" value="1"/>
</dbReference>
<gene>
    <name evidence="5" type="primary">Sb_11</name>
    <name evidence="5" type="ORF">Anas_02472</name>
</gene>
<evidence type="ECO:0000256" key="1">
    <source>
        <dbReference type="ARBA" id="ARBA00023157"/>
    </source>
</evidence>
<dbReference type="CDD" id="cd00190">
    <property type="entry name" value="Tryp_SPc"/>
    <property type="match status" value="1"/>
</dbReference>
<dbReference type="InterPro" id="IPR033116">
    <property type="entry name" value="TRYPSIN_SER"/>
</dbReference>
<dbReference type="PRINTS" id="PR00722">
    <property type="entry name" value="CHYMOTRYPSIN"/>
</dbReference>
<keyword evidence="1" id="KW-1015">Disulfide bond</keyword>
<feature type="domain" description="Peptidase S1" evidence="4">
    <location>
        <begin position="278"/>
        <end position="516"/>
    </location>
</feature>
<keyword evidence="2" id="KW-0378">Hydrolase</keyword>
<dbReference type="PROSITE" id="PS00134">
    <property type="entry name" value="TRYPSIN_HIS"/>
    <property type="match status" value="1"/>
</dbReference>
<dbReference type="PROSITE" id="PS00135">
    <property type="entry name" value="TRYPSIN_SER"/>
    <property type="match status" value="1"/>
</dbReference>
<dbReference type="PROSITE" id="PS50240">
    <property type="entry name" value="TRYPSIN_DOM"/>
    <property type="match status" value="1"/>
</dbReference>
<feature type="region of interest" description="Disordered" evidence="3">
    <location>
        <begin position="88"/>
        <end position="108"/>
    </location>
</feature>
<evidence type="ECO:0000256" key="2">
    <source>
        <dbReference type="RuleBase" id="RU363034"/>
    </source>
</evidence>
<dbReference type="Pfam" id="PF00089">
    <property type="entry name" value="Trypsin"/>
    <property type="match status" value="1"/>
</dbReference>
<proteinExistence type="predicted"/>
<evidence type="ECO:0000313" key="6">
    <source>
        <dbReference type="Proteomes" id="UP000326759"/>
    </source>
</evidence>
<dbReference type="PANTHER" id="PTHR24252">
    <property type="entry name" value="ACROSIN-RELATED"/>
    <property type="match status" value="1"/>
</dbReference>
<dbReference type="AlphaFoldDB" id="A0A5N5TMF6"/>
<dbReference type="InterPro" id="IPR009003">
    <property type="entry name" value="Peptidase_S1_PA"/>
</dbReference>
<dbReference type="InterPro" id="IPR001254">
    <property type="entry name" value="Trypsin_dom"/>
</dbReference>
<dbReference type="OrthoDB" id="9425590at2759"/>
<keyword evidence="2" id="KW-0720">Serine protease</keyword>
<dbReference type="SMART" id="SM00020">
    <property type="entry name" value="Tryp_SPc"/>
    <property type="match status" value="1"/>
</dbReference>
<keyword evidence="2" id="KW-0645">Protease</keyword>
<evidence type="ECO:0000256" key="3">
    <source>
        <dbReference type="SAM" id="MobiDB-lite"/>
    </source>
</evidence>
<keyword evidence="6" id="KW-1185">Reference proteome</keyword>
<dbReference type="Gene3D" id="2.40.10.10">
    <property type="entry name" value="Trypsin-like serine proteases"/>
    <property type="match status" value="1"/>
</dbReference>
<sequence>MIFGKSSDAYPVLINCTVLSSTCFGWSCTSDLRKVMLRNLLAALLLSIYFTSASSERSNVSWDPDFDPPLGFDPSVLEDSDSDVTFGTLSSFPEHDQHQHSPSNGSALSEEEFNDILTRFSIDALQAAQIADRLGLVKELESPEVLVDKYFGGSSDEFMENESAIAQHFREVGPDQNYKRPRRGLSKAARRFFLGDQEMCYSGTCEFFLMCWVGGGLIEGGCGGFLFACCSRGSRGRGGSSYRDASSQNHVPRNYGPVKNDPSCGITSANRIGAQRRIVGGTEAGFGSFPWQAYIRIGSSRCGGSLINKYHVVTAGHCVARARPNQVRVTLGDYVLNSKVEPLRAKIYNVVDIKVHPLFKFTPQADRFDVAVIRLETPVQYEPHIHPICLPEKGRDWLGFYGWAAGWGALESGSRLRPKTLQVVDVPVVNSQLCEDWHRQKGINVVIYDEMMCAGYGQGNKDSCQGDSGGPLMIQNEGRWYLAGIVSAGYSCARPRQPGIYHRVSSTSDWISWAAST</sequence>
<dbReference type="InterPro" id="IPR043504">
    <property type="entry name" value="Peptidase_S1_PA_chymotrypsin"/>
</dbReference>
<dbReference type="GO" id="GO:0004252">
    <property type="term" value="F:serine-type endopeptidase activity"/>
    <property type="evidence" value="ECO:0007669"/>
    <property type="project" value="InterPro"/>
</dbReference>
<reference evidence="5 6" key="1">
    <citation type="journal article" date="2019" name="PLoS Biol.">
        <title>Sex chromosomes control vertical transmission of feminizing Wolbachia symbionts in an isopod.</title>
        <authorList>
            <person name="Becking T."/>
            <person name="Chebbi M.A."/>
            <person name="Giraud I."/>
            <person name="Moumen B."/>
            <person name="Laverre T."/>
            <person name="Caubet Y."/>
            <person name="Peccoud J."/>
            <person name="Gilbert C."/>
            <person name="Cordaux R."/>
        </authorList>
    </citation>
    <scope>NUCLEOTIDE SEQUENCE [LARGE SCALE GENOMIC DNA]</scope>
    <source>
        <strain evidence="5">ANa2</strain>
        <tissue evidence="5">Whole body excluding digestive tract and cuticle</tissue>
    </source>
</reference>
<dbReference type="SUPFAM" id="SSF50494">
    <property type="entry name" value="Trypsin-like serine proteases"/>
    <property type="match status" value="1"/>
</dbReference>
<feature type="region of interest" description="Disordered" evidence="3">
    <location>
        <begin position="239"/>
        <end position="261"/>
    </location>
</feature>
<organism evidence="5 6">
    <name type="scientific">Armadillidium nasatum</name>
    <dbReference type="NCBI Taxonomy" id="96803"/>
    <lineage>
        <taxon>Eukaryota</taxon>
        <taxon>Metazoa</taxon>
        <taxon>Ecdysozoa</taxon>
        <taxon>Arthropoda</taxon>
        <taxon>Crustacea</taxon>
        <taxon>Multicrustacea</taxon>
        <taxon>Malacostraca</taxon>
        <taxon>Eumalacostraca</taxon>
        <taxon>Peracarida</taxon>
        <taxon>Isopoda</taxon>
        <taxon>Oniscidea</taxon>
        <taxon>Crinocheta</taxon>
        <taxon>Armadillidiidae</taxon>
        <taxon>Armadillidium</taxon>
    </lineage>
</organism>
<evidence type="ECO:0000313" key="5">
    <source>
        <dbReference type="EMBL" id="KAB7507291.1"/>
    </source>
</evidence>
<dbReference type="PANTHER" id="PTHR24252:SF7">
    <property type="entry name" value="HYALIN"/>
    <property type="match status" value="1"/>
</dbReference>
<dbReference type="InterPro" id="IPR001314">
    <property type="entry name" value="Peptidase_S1A"/>
</dbReference>
<protein>
    <submittedName>
        <fullName evidence="5">Serine proteinase stubble</fullName>
    </submittedName>
</protein>
<dbReference type="Proteomes" id="UP000326759">
    <property type="component" value="Unassembled WGS sequence"/>
</dbReference>
<accession>A0A5N5TMF6</accession>